<keyword evidence="7" id="KW-1185">Reference proteome</keyword>
<comment type="catalytic activity">
    <reaction evidence="4 5">
        <text>L-cysteine + L-glutamate + ATP = gamma-L-glutamyl-L-cysteine + ADP + phosphate + H(+)</text>
        <dbReference type="Rhea" id="RHEA:13285"/>
        <dbReference type="ChEBI" id="CHEBI:15378"/>
        <dbReference type="ChEBI" id="CHEBI:29985"/>
        <dbReference type="ChEBI" id="CHEBI:30616"/>
        <dbReference type="ChEBI" id="CHEBI:35235"/>
        <dbReference type="ChEBI" id="CHEBI:43474"/>
        <dbReference type="ChEBI" id="CHEBI:58173"/>
        <dbReference type="ChEBI" id="CHEBI:456216"/>
        <dbReference type="EC" id="6.3.2.2"/>
    </reaction>
</comment>
<gene>
    <name evidence="6" type="ORF">GCM10010361_31790</name>
</gene>
<dbReference type="GO" id="GO:0016874">
    <property type="term" value="F:ligase activity"/>
    <property type="evidence" value="ECO:0007669"/>
    <property type="project" value="UniProtKB-KW"/>
</dbReference>
<accession>A0ABN1A1P5</accession>
<dbReference type="NCBIfam" id="TIGR02050">
    <property type="entry name" value="gshA_cyan_rel"/>
    <property type="match status" value="1"/>
</dbReference>
<evidence type="ECO:0000256" key="4">
    <source>
        <dbReference type="ARBA" id="ARBA00048819"/>
    </source>
</evidence>
<dbReference type="SUPFAM" id="SSF55931">
    <property type="entry name" value="Glutamine synthetase/guanido kinase"/>
    <property type="match status" value="1"/>
</dbReference>
<comment type="caution">
    <text evidence="6">The sequence shown here is derived from an EMBL/GenBank/DDBJ whole genome shotgun (WGS) entry which is preliminary data.</text>
</comment>
<dbReference type="InterPro" id="IPR006336">
    <property type="entry name" value="GCS2"/>
</dbReference>
<dbReference type="NCBIfam" id="NF010041">
    <property type="entry name" value="PRK13517.1-1"/>
    <property type="match status" value="1"/>
</dbReference>
<evidence type="ECO:0000313" key="7">
    <source>
        <dbReference type="Proteomes" id="UP001500909"/>
    </source>
</evidence>
<keyword evidence="1 5" id="KW-0436">Ligase</keyword>
<organism evidence="6 7">
    <name type="scientific">Streptomyces olivaceiscleroticus</name>
    <dbReference type="NCBI Taxonomy" id="68245"/>
    <lineage>
        <taxon>Bacteria</taxon>
        <taxon>Bacillati</taxon>
        <taxon>Actinomycetota</taxon>
        <taxon>Actinomycetes</taxon>
        <taxon>Kitasatosporales</taxon>
        <taxon>Streptomycetaceae</taxon>
        <taxon>Streptomyces</taxon>
    </lineage>
</organism>
<dbReference type="InterPro" id="IPR014746">
    <property type="entry name" value="Gln_synth/guanido_kin_cat_dom"/>
</dbReference>
<sequence length="405" mass="44284">MEVRASARPTVATADTHQRTAFGETPVTVGVEEEFLLVDPASRQLSTRADRVVAHAAEELGDRVTTELTRYQIEVRTDPHTSLADLGDQLRATREAVARAAARSDLRIISSGTPVLGQHTPPPLSPGTRYARSAATFRALDHEQSACACHVHIGVPDLPTALQLSNHLRPWLPALIALTANSPYWAAQDTGYASWRTMTWCRWPVAGPPPYFESPTHFEDLIDSLITSETLLDRGGLYWDIRPSHHVPTLEIRIADATPTVHDTLLLAGTVQGMAAQALAAIRASQPAPCPQPELLRAAYWRAARDGLTGKSLNLHTNRLEPAAAQLDRLWHTALPALDTSDDPGLGLLRTARARLRTDGNGADRQRTAYRRRHRLTDVVVDLIESVTATDDPPHTSRHGAGTDR</sequence>
<dbReference type="EC" id="6.3.2.2" evidence="5"/>
<reference evidence="6 7" key="1">
    <citation type="journal article" date="2019" name="Int. J. Syst. Evol. Microbiol.">
        <title>The Global Catalogue of Microorganisms (GCM) 10K type strain sequencing project: providing services to taxonomists for standard genome sequencing and annotation.</title>
        <authorList>
            <consortium name="The Broad Institute Genomics Platform"/>
            <consortium name="The Broad Institute Genome Sequencing Center for Infectious Disease"/>
            <person name="Wu L."/>
            <person name="Ma J."/>
        </authorList>
    </citation>
    <scope>NUCLEOTIDE SEQUENCE [LARGE SCALE GENOMIC DNA]</scope>
    <source>
        <strain evidence="6 7">JCM 4805</strain>
    </source>
</reference>
<dbReference type="PANTHER" id="PTHR36510">
    <property type="entry name" value="GLUTAMATE--CYSTEINE LIGASE 2-RELATED"/>
    <property type="match status" value="1"/>
</dbReference>
<protein>
    <recommendedName>
        <fullName evidence="5">Putative glutamate--cysteine ligase 2</fullName>
        <ecNumber evidence="5">6.3.2.2</ecNumber>
    </recommendedName>
    <alternativeName>
        <fullName evidence="5">Gamma-glutamylcysteine synthetase 2</fullName>
        <shortName evidence="5">GCS 2</shortName>
        <shortName evidence="5">Gamma-GCS 2</shortName>
    </alternativeName>
</protein>
<keyword evidence="3 5" id="KW-0067">ATP-binding</keyword>
<dbReference type="Proteomes" id="UP001500909">
    <property type="component" value="Unassembled WGS sequence"/>
</dbReference>
<comment type="similarity">
    <text evidence="5">Belongs to the glutamate--cysteine ligase type 2 family. YbdK subfamily.</text>
</comment>
<dbReference type="InterPro" id="IPR011793">
    <property type="entry name" value="YbdK"/>
</dbReference>
<dbReference type="EMBL" id="BAAABY010000023">
    <property type="protein sequence ID" value="GAA0465369.1"/>
    <property type="molecule type" value="Genomic_DNA"/>
</dbReference>
<dbReference type="PANTHER" id="PTHR36510:SF1">
    <property type="entry name" value="GLUTAMATE--CYSTEINE LIGASE 2-RELATED"/>
    <property type="match status" value="1"/>
</dbReference>
<dbReference type="Pfam" id="PF04107">
    <property type="entry name" value="GCS2"/>
    <property type="match status" value="1"/>
</dbReference>
<keyword evidence="2 5" id="KW-0547">Nucleotide-binding</keyword>
<dbReference type="Gene3D" id="3.30.590.20">
    <property type="match status" value="1"/>
</dbReference>
<evidence type="ECO:0000256" key="5">
    <source>
        <dbReference type="HAMAP-Rule" id="MF_01609"/>
    </source>
</evidence>
<evidence type="ECO:0000313" key="6">
    <source>
        <dbReference type="EMBL" id="GAA0465369.1"/>
    </source>
</evidence>
<dbReference type="HAMAP" id="MF_01609">
    <property type="entry name" value="Glu_cys_ligase_2"/>
    <property type="match status" value="1"/>
</dbReference>
<dbReference type="InterPro" id="IPR050141">
    <property type="entry name" value="GCL_type2/YbdK_subfam"/>
</dbReference>
<proteinExistence type="inferred from homology"/>
<comment type="function">
    <text evidence="5">ATP-dependent carboxylate-amine ligase which exhibits weak glutamate--cysteine ligase activity.</text>
</comment>
<evidence type="ECO:0000256" key="1">
    <source>
        <dbReference type="ARBA" id="ARBA00022598"/>
    </source>
</evidence>
<name>A0ABN1A1P5_9ACTN</name>
<evidence type="ECO:0000256" key="3">
    <source>
        <dbReference type="ARBA" id="ARBA00022840"/>
    </source>
</evidence>
<evidence type="ECO:0000256" key="2">
    <source>
        <dbReference type="ARBA" id="ARBA00022741"/>
    </source>
</evidence>